<reference evidence="9" key="1">
    <citation type="submission" date="2013-10" db="EMBL/GenBank/DDBJ databases">
        <title>Genomic analysis of the causative agents of coccidiosis in chickens.</title>
        <authorList>
            <person name="Reid A.J."/>
            <person name="Blake D."/>
            <person name="Billington K."/>
            <person name="Browne H."/>
            <person name="Dunn M."/>
            <person name="Hung S."/>
            <person name="Kawahara F."/>
            <person name="Miranda-Saavedra D."/>
            <person name="Mourier T."/>
            <person name="Nagra H."/>
            <person name="Otto T.D."/>
            <person name="Rawlings N."/>
            <person name="Sanchez A."/>
            <person name="Sanders M."/>
            <person name="Subramaniam C."/>
            <person name="Tay Y."/>
            <person name="Dear P."/>
            <person name="Doerig C."/>
            <person name="Gruber A."/>
            <person name="Parkinson J."/>
            <person name="Shirley M."/>
            <person name="Wan K.L."/>
            <person name="Berriman M."/>
            <person name="Tomley F."/>
            <person name="Pain A."/>
        </authorList>
    </citation>
    <scope>NUCLEOTIDE SEQUENCE [LARGE SCALE GENOMIC DNA]</scope>
    <source>
        <strain evidence="9">Houghton</strain>
    </source>
</reference>
<dbReference type="InterPro" id="IPR027417">
    <property type="entry name" value="P-loop_NTPase"/>
</dbReference>
<dbReference type="SUPFAM" id="SSF50985">
    <property type="entry name" value="RCC1/BLIP-II"/>
    <property type="match status" value="1"/>
</dbReference>
<dbReference type="InterPro" id="IPR000408">
    <property type="entry name" value="Reg_chr_condens"/>
</dbReference>
<feature type="compositionally biased region" description="Basic and acidic residues" evidence="7">
    <location>
        <begin position="10"/>
        <end position="25"/>
    </location>
</feature>
<accession>U6LHS1</accession>
<evidence type="ECO:0000256" key="6">
    <source>
        <dbReference type="PROSITE-ProRule" id="PRU00235"/>
    </source>
</evidence>
<feature type="compositionally biased region" description="Basic and acidic residues" evidence="7">
    <location>
        <begin position="158"/>
        <end position="171"/>
    </location>
</feature>
<feature type="domain" description="Myosin motor" evidence="8">
    <location>
        <begin position="282"/>
        <end position="1079"/>
    </location>
</feature>
<dbReference type="GO" id="GO:0005524">
    <property type="term" value="F:ATP binding"/>
    <property type="evidence" value="ECO:0007669"/>
    <property type="project" value="UniProtKB-KW"/>
</dbReference>
<keyword evidence="10" id="KW-1185">Reference proteome</keyword>
<proteinExistence type="predicted"/>
<dbReference type="Pfam" id="PF00415">
    <property type="entry name" value="RCC1"/>
    <property type="match status" value="1"/>
</dbReference>
<evidence type="ECO:0000256" key="4">
    <source>
        <dbReference type="ARBA" id="ARBA00023175"/>
    </source>
</evidence>
<dbReference type="Gene3D" id="1.20.58.530">
    <property type="match status" value="1"/>
</dbReference>
<dbReference type="Pfam" id="PF00063">
    <property type="entry name" value="Myosin_head"/>
    <property type="match status" value="1"/>
</dbReference>
<sequence length="1960" mass="217136">MADSSAAGEWRGRPSKDVNLRKDSLKYSSSASPRNTLNIPAARDGGASPQTLAGAAPKAPPVPAAAAAAAASEPTRLPGRFADLSPSFSHIADDPAAHFVLSKNEPPRKPAGDAESGPGGPRKLFTAASTFTPGRKDVLSKRQTQAGSLRRVGPRQRGGREGGDRDSEDESLHKLDVYGLEGQGFRGSASAVDTLLLSGSKVFIRGKEATRGRKPDFRGLVTMQVIDPSLLGKPLLQQVQPFQFAGGSGGARGARILQNELPALMHLSKHSVIPAEAQLGEQAKDPEEAVDSLMYLPSCDDTAIIDCLQQRFNRGLYFTSCDNMLIFVNPWDWHDPASEEVFSRSRAVHYWTSHVAELPAHPYLVARRAFTNARKQHTNQLVLTFGALGSGQDRVHHELVKLFIRFALVEEEDWTDEKAQASEAKRDAAVSILESLHITNRGELFGGRLMDLFQVELDSQGDVVGFSFLPNSSFEPSQDIISWQMRQSVSSLPLPNIFYHLMYGIHYNGGDPQLKSAGLHPVDVKALMEYFPTPFVLYEDVHYEKCQQILADLSTIGLSEQEKAEFLSLLSGILVADVVSFKMQNELPKEEPEAEKEEEPPVPAAPRVRRITKQSGQTVERTLMVGKKSATTLAGLDIINLLASLLGVDETVLRDIYMGTDCWQVRYLALKLFVRLRWWLLGVISQSMRLTKKAEVHNRVTLLKAAGLDYRRVSPEWAFNQLLHNYTEECLLHIFATWAFTLDQATYLLEDVKPPPASFTRNDEILEVFTGPEGVWQILKHEHTTRGGEAADDLSDGVPLGAISFVDRILRSKSRTDKIQKVPGYQPPQPELLRPKMAVRVVKATAHAGKGAVVGGGPPAKKAAGTEVDPLLCRFTVVHTAGPLVYDATKFCTSDANAYTVAPNGDVASSSKLSSYVKRWRRSSQSGQQEQTRYQQDAYAVMAGALCHEPQVPPRLKALLASEAKLGRNRNRFLLGFNSVHVWKQLHDFQVLTYCTTRYLGMTVRLLYKEFLELYAILCIPTSYEQQTTKLLLKHPDPKAASAFLLQALRFPDTGYQLGRSMVFFRKAAFIILEKTRIDYLERLVPAVTRVQRIWRTVRERAFVADMRWLCVRVQSHVRRVLVLREQKKIEPLKDLFFGAVIVAGIAYAFRRLGLSDEVVQSIEVEGTPQVPRTKRAYYGIFVYSTERGQAVQHACHAELPANYPTDDSDEGDDFGDFLLARRMVVKIQRWWRSMLLLRGLDVGLALPLPIKLPKKADAVVKRREHVAFELLRPHLLRVQGVFRVERLRQEAHYAYPISFKANCDCRGIYPRTWAQPLQDLLVQIGIAASRQQNVYMTESTHMAPVIFHDLAIGGHHSLVLLGVRRPASDNFATRVRAVVKGGSWQDFNLVPCVYAWGWGDRGQLGKPQIPKEQGMTIVGPLKFVDRVFKDTVDVKTGHLVQQLVQEVDYTHKICAVVAGLDHSVALTSEGLAFAWGDNSEGQCGLGHRLMWARHPTLIPTIRNNGIRLKCIAAGPRQTGAVCSDGKALMWGAAHFVRLPTLIPDSHSYTPREVPVDAGQEALQICCSSGFNVMRTAGSSGVFAWGCNDSGQLGQGVDDKKSRDVPTFVAIPTTPSQRHVVSKVAVGARFVLVSLQQPSSFLYTWGALCVAEASQKTSQPSESSGGKRASAAAEQRAAANPFLKFAGFKMQQPQESKQAPPPVKADKLKAICRPTRVSHPLWKGDAVIDIGVTGADVLVLFESQIVHGYSALEILYTKKPAAPVSVAEERVVVQSFFFKKPLEQPKAQEPPKEKAISCELERLKGEFTLEPGVYSLRHLKPLKMAIRSIHTTGNAVSLSFSWAKAVRPTRQMVEKIVSTRESKLLKKYRTATGDPIEQPKSVMERDQSKYREILESSCRALGSAAPSSENQSRLSARQAAETLLPDSALMHRLRATYNVHSDHHKSTSAESENEFSASKK</sequence>
<dbReference type="GO" id="GO:0003779">
    <property type="term" value="F:actin binding"/>
    <property type="evidence" value="ECO:0007669"/>
    <property type="project" value="UniProtKB-KW"/>
</dbReference>
<dbReference type="Gene3D" id="2.130.10.30">
    <property type="entry name" value="Regulator of chromosome condensation 1/beta-lactamase-inhibitor protein II"/>
    <property type="match status" value="1"/>
</dbReference>
<dbReference type="EMBL" id="HG711822">
    <property type="protein sequence ID" value="CDJ49736.1"/>
    <property type="molecule type" value="Genomic_DNA"/>
</dbReference>
<reference evidence="9" key="2">
    <citation type="submission" date="2013-10" db="EMBL/GenBank/DDBJ databases">
        <authorList>
            <person name="Aslett M."/>
        </authorList>
    </citation>
    <scope>NUCLEOTIDE SEQUENCE [LARGE SCALE GENOMIC DNA]</scope>
    <source>
        <strain evidence="9">Houghton</strain>
    </source>
</reference>
<dbReference type="Pfam" id="PF13540">
    <property type="entry name" value="RCC1_2"/>
    <property type="match status" value="1"/>
</dbReference>
<dbReference type="InterPro" id="IPR036961">
    <property type="entry name" value="Kinesin_motor_dom_sf"/>
</dbReference>
<evidence type="ECO:0000313" key="10">
    <source>
        <dbReference type="Proteomes" id="UP000030750"/>
    </source>
</evidence>
<feature type="compositionally biased region" description="Polar residues" evidence="7">
    <location>
        <begin position="26"/>
        <end position="38"/>
    </location>
</feature>
<dbReference type="PROSITE" id="PS50012">
    <property type="entry name" value="RCC1_3"/>
    <property type="match status" value="3"/>
</dbReference>
<evidence type="ECO:0000256" key="3">
    <source>
        <dbReference type="ARBA" id="ARBA00023123"/>
    </source>
</evidence>
<evidence type="ECO:0000256" key="1">
    <source>
        <dbReference type="ARBA" id="ARBA00022741"/>
    </source>
</evidence>
<feature type="region of interest" description="Disordered" evidence="7">
    <location>
        <begin position="1"/>
        <end position="171"/>
    </location>
</feature>
<dbReference type="Proteomes" id="UP000030750">
    <property type="component" value="Unassembled WGS sequence"/>
</dbReference>
<dbReference type="VEuPathDB" id="ToxoDB:EBH_0068240"/>
<evidence type="ECO:0000259" key="8">
    <source>
        <dbReference type="SMART" id="SM00242"/>
    </source>
</evidence>
<feature type="repeat" description="RCC1" evidence="6">
    <location>
        <begin position="1580"/>
        <end position="1637"/>
    </location>
</feature>
<feature type="repeat" description="RCC1" evidence="6">
    <location>
        <begin position="1471"/>
        <end position="1525"/>
    </location>
</feature>
<evidence type="ECO:0000256" key="7">
    <source>
        <dbReference type="SAM" id="MobiDB-lite"/>
    </source>
</evidence>
<dbReference type="SMART" id="SM00242">
    <property type="entry name" value="MYSc"/>
    <property type="match status" value="1"/>
</dbReference>
<keyword evidence="2" id="KW-0067">ATP-binding</keyword>
<dbReference type="GO" id="GO:0003774">
    <property type="term" value="F:cytoskeletal motor activity"/>
    <property type="evidence" value="ECO:0007669"/>
    <property type="project" value="InterPro"/>
</dbReference>
<protein>
    <submittedName>
        <fullName evidence="9">IQ calmodulin-binding motif domain-containing protein, putative</fullName>
    </submittedName>
</protein>
<organism evidence="9 10">
    <name type="scientific">Eimeria brunetti</name>
    <dbReference type="NCBI Taxonomy" id="51314"/>
    <lineage>
        <taxon>Eukaryota</taxon>
        <taxon>Sar</taxon>
        <taxon>Alveolata</taxon>
        <taxon>Apicomplexa</taxon>
        <taxon>Conoidasida</taxon>
        <taxon>Coccidia</taxon>
        <taxon>Eucoccidiorida</taxon>
        <taxon>Eimeriorina</taxon>
        <taxon>Eimeriidae</taxon>
        <taxon>Eimeria</taxon>
    </lineage>
</organism>
<dbReference type="Gene3D" id="1.20.5.4820">
    <property type="match status" value="1"/>
</dbReference>
<dbReference type="InterPro" id="IPR009091">
    <property type="entry name" value="RCC1/BLIP-II"/>
</dbReference>
<dbReference type="GO" id="GO:0016459">
    <property type="term" value="C:myosin complex"/>
    <property type="evidence" value="ECO:0007669"/>
    <property type="project" value="UniProtKB-KW"/>
</dbReference>
<keyword evidence="1" id="KW-0547">Nucleotide-binding</keyword>
<evidence type="ECO:0000256" key="2">
    <source>
        <dbReference type="ARBA" id="ARBA00022840"/>
    </source>
</evidence>
<feature type="region of interest" description="Disordered" evidence="7">
    <location>
        <begin position="1935"/>
        <end position="1960"/>
    </location>
</feature>
<keyword evidence="5" id="KW-0009">Actin-binding</keyword>
<feature type="repeat" description="RCC1" evidence="6">
    <location>
        <begin position="1392"/>
        <end position="1470"/>
    </location>
</feature>
<dbReference type="SUPFAM" id="SSF52540">
    <property type="entry name" value="P-loop containing nucleoside triphosphate hydrolases"/>
    <property type="match status" value="1"/>
</dbReference>
<dbReference type="OrthoDB" id="16281at2759"/>
<keyword evidence="3" id="KW-0518">Myosin</keyword>
<evidence type="ECO:0000256" key="5">
    <source>
        <dbReference type="ARBA" id="ARBA00023203"/>
    </source>
</evidence>
<gene>
    <name evidence="9" type="ORF">EBH_0068240</name>
</gene>
<dbReference type="Gene3D" id="3.40.850.10">
    <property type="entry name" value="Kinesin motor domain"/>
    <property type="match status" value="1"/>
</dbReference>
<dbReference type="PANTHER" id="PTHR13140">
    <property type="entry name" value="MYOSIN"/>
    <property type="match status" value="1"/>
</dbReference>
<keyword evidence="4" id="KW-0505">Motor protein</keyword>
<feature type="compositionally biased region" description="Polar residues" evidence="7">
    <location>
        <begin position="1948"/>
        <end position="1960"/>
    </location>
</feature>
<dbReference type="InterPro" id="IPR001609">
    <property type="entry name" value="Myosin_head_motor_dom-like"/>
</dbReference>
<evidence type="ECO:0000313" key="9">
    <source>
        <dbReference type="EMBL" id="CDJ49736.1"/>
    </source>
</evidence>
<name>U6LHS1_9EIME</name>